<evidence type="ECO:0000313" key="2">
    <source>
        <dbReference type="EMBL" id="QHS95024.1"/>
    </source>
</evidence>
<protein>
    <submittedName>
        <fullName evidence="2">Uncharacterized protein</fullName>
    </submittedName>
</protein>
<reference evidence="2" key="1">
    <citation type="journal article" date="2020" name="Nature">
        <title>Giant virus diversity and host interactions through global metagenomics.</title>
        <authorList>
            <person name="Schulz F."/>
            <person name="Roux S."/>
            <person name="Paez-Espino D."/>
            <person name="Jungbluth S."/>
            <person name="Walsh D.A."/>
            <person name="Denef V.J."/>
            <person name="McMahon K.D."/>
            <person name="Konstantinidis K.T."/>
            <person name="Eloe-Fadrosh E.A."/>
            <person name="Kyrpides N.C."/>
            <person name="Woyke T."/>
        </authorList>
    </citation>
    <scope>NUCLEOTIDE SEQUENCE</scope>
    <source>
        <strain evidence="2">GVMAG-M-3300018428-16</strain>
    </source>
</reference>
<evidence type="ECO:0000256" key="1">
    <source>
        <dbReference type="SAM" id="Phobius"/>
    </source>
</evidence>
<dbReference type="EMBL" id="MN739237">
    <property type="protein sequence ID" value="QHS95024.1"/>
    <property type="molecule type" value="Genomic_DNA"/>
</dbReference>
<name>A0A6C0BTX9_9ZZZZ</name>
<dbReference type="AlphaFoldDB" id="A0A6C0BTX9"/>
<keyword evidence="1" id="KW-0472">Membrane</keyword>
<proteinExistence type="predicted"/>
<organism evidence="2">
    <name type="scientific">viral metagenome</name>
    <dbReference type="NCBI Taxonomy" id="1070528"/>
    <lineage>
        <taxon>unclassified sequences</taxon>
        <taxon>metagenomes</taxon>
        <taxon>organismal metagenomes</taxon>
    </lineage>
</organism>
<feature type="transmembrane region" description="Helical" evidence="1">
    <location>
        <begin position="12"/>
        <end position="31"/>
    </location>
</feature>
<keyword evidence="1" id="KW-1133">Transmembrane helix</keyword>
<keyword evidence="1" id="KW-0812">Transmembrane</keyword>
<sequence length="111" mass="12737">MLSTKFLNTVKYLLFVAVICVIVHFINSIFFKRSENFDTYKSELSPASFPNTLLLADTYNVNESIKKKDMPTDYLFIKRNENNKYITTPDNGTCTPMEVCGLYSNKKSGIK</sequence>
<accession>A0A6C0BTX9</accession>